<keyword evidence="1" id="KW-0732">Signal</keyword>
<feature type="signal peptide" evidence="1">
    <location>
        <begin position="1"/>
        <end position="28"/>
    </location>
</feature>
<evidence type="ECO:0000256" key="1">
    <source>
        <dbReference type="SAM" id="SignalP"/>
    </source>
</evidence>
<evidence type="ECO:0000313" key="3">
    <source>
        <dbReference type="Proteomes" id="UP000254101"/>
    </source>
</evidence>
<feature type="chain" id="PRO_5017373517" description="Sel1 repeat family protein" evidence="1">
    <location>
        <begin position="29"/>
        <end position="208"/>
    </location>
</feature>
<comment type="caution">
    <text evidence="2">The sequence shown here is derived from an EMBL/GenBank/DDBJ whole genome shotgun (WGS) entry which is preliminary data.</text>
</comment>
<sequence>MRFASRTAPQRKPAIAIAGIAIALSACAAPTAYMGVPFDATANAAMLPQNDLQRLAVAMNLYDLACRNADARSDACIEASNTLRTALLGNRQSLASLPLGQVARLASTGNKQAQLELGVRFEEGRGVSCDPDKARALYRRAAANSGGTIWVYQPPVGNGTSGRTVPLDTGPRETGLSLAAQRLAALERRLEQEPRGTLSGCSLPNPDK</sequence>
<dbReference type="InterPro" id="IPR006597">
    <property type="entry name" value="Sel1-like"/>
</dbReference>
<name>A0A395LPJ5_9SPHN</name>
<evidence type="ECO:0008006" key="4">
    <source>
        <dbReference type="Google" id="ProtNLM"/>
    </source>
</evidence>
<dbReference type="Proteomes" id="UP000254101">
    <property type="component" value="Unassembled WGS sequence"/>
</dbReference>
<dbReference type="SMART" id="SM00671">
    <property type="entry name" value="SEL1"/>
    <property type="match status" value="1"/>
</dbReference>
<dbReference type="EMBL" id="QRBB01000001">
    <property type="protein sequence ID" value="RDS77484.1"/>
    <property type="molecule type" value="Genomic_DNA"/>
</dbReference>
<dbReference type="RefSeq" id="WP_115491703.1">
    <property type="nucleotide sequence ID" value="NZ_JACHWW010000001.1"/>
</dbReference>
<reference evidence="2 3" key="1">
    <citation type="submission" date="2018-07" db="EMBL/GenBank/DDBJ databases">
        <title>Erythrobacter nanhaiensis sp. nov., a novel member of the genus Erythrobacter isolated from the South China Sea.</title>
        <authorList>
            <person name="Chen X."/>
            <person name="Liu J."/>
        </authorList>
    </citation>
    <scope>NUCLEOTIDE SEQUENCE [LARGE SCALE GENOMIC DNA]</scope>
    <source>
        <strain evidence="2 3">S-5</strain>
    </source>
</reference>
<dbReference type="InterPro" id="IPR011990">
    <property type="entry name" value="TPR-like_helical_dom_sf"/>
</dbReference>
<dbReference type="AlphaFoldDB" id="A0A395LPJ5"/>
<dbReference type="Gene3D" id="1.25.40.10">
    <property type="entry name" value="Tetratricopeptide repeat domain"/>
    <property type="match status" value="1"/>
</dbReference>
<organism evidence="2 3">
    <name type="scientific">Alteriqipengyuania lutimaris</name>
    <dbReference type="NCBI Taxonomy" id="1538146"/>
    <lineage>
        <taxon>Bacteria</taxon>
        <taxon>Pseudomonadati</taxon>
        <taxon>Pseudomonadota</taxon>
        <taxon>Alphaproteobacteria</taxon>
        <taxon>Sphingomonadales</taxon>
        <taxon>Erythrobacteraceae</taxon>
        <taxon>Alteriqipengyuania</taxon>
    </lineage>
</organism>
<dbReference type="OrthoDB" id="8481625at2"/>
<protein>
    <recommendedName>
        <fullName evidence="4">Sel1 repeat family protein</fullName>
    </recommendedName>
</protein>
<proteinExistence type="predicted"/>
<evidence type="ECO:0000313" key="2">
    <source>
        <dbReference type="EMBL" id="RDS77484.1"/>
    </source>
</evidence>
<keyword evidence="3" id="KW-1185">Reference proteome</keyword>
<gene>
    <name evidence="2" type="ORF">DL238_07610</name>
</gene>
<dbReference type="PROSITE" id="PS51257">
    <property type="entry name" value="PROKAR_LIPOPROTEIN"/>
    <property type="match status" value="1"/>
</dbReference>
<accession>A0A395LPJ5</accession>
<dbReference type="SUPFAM" id="SSF81901">
    <property type="entry name" value="HCP-like"/>
    <property type="match status" value="1"/>
</dbReference>